<accession>A0A4Z2I9M2</accession>
<organism evidence="2 3">
    <name type="scientific">Liparis tanakae</name>
    <name type="common">Tanaka's snailfish</name>
    <dbReference type="NCBI Taxonomy" id="230148"/>
    <lineage>
        <taxon>Eukaryota</taxon>
        <taxon>Metazoa</taxon>
        <taxon>Chordata</taxon>
        <taxon>Craniata</taxon>
        <taxon>Vertebrata</taxon>
        <taxon>Euteleostomi</taxon>
        <taxon>Actinopterygii</taxon>
        <taxon>Neopterygii</taxon>
        <taxon>Teleostei</taxon>
        <taxon>Neoteleostei</taxon>
        <taxon>Acanthomorphata</taxon>
        <taxon>Eupercaria</taxon>
        <taxon>Perciformes</taxon>
        <taxon>Cottioidei</taxon>
        <taxon>Cottales</taxon>
        <taxon>Liparidae</taxon>
        <taxon>Liparis</taxon>
    </lineage>
</organism>
<protein>
    <submittedName>
        <fullName evidence="2">Uncharacterized protein</fullName>
    </submittedName>
</protein>
<reference evidence="2 3" key="1">
    <citation type="submission" date="2019-03" db="EMBL/GenBank/DDBJ databases">
        <title>First draft genome of Liparis tanakae, snailfish: a comprehensive survey of snailfish specific genes.</title>
        <authorList>
            <person name="Kim W."/>
            <person name="Song I."/>
            <person name="Jeong J.-H."/>
            <person name="Kim D."/>
            <person name="Kim S."/>
            <person name="Ryu S."/>
            <person name="Song J.Y."/>
            <person name="Lee S.K."/>
        </authorList>
    </citation>
    <scope>NUCLEOTIDE SEQUENCE [LARGE SCALE GENOMIC DNA]</scope>
    <source>
        <tissue evidence="2">Muscle</tissue>
    </source>
</reference>
<proteinExistence type="predicted"/>
<dbReference type="AlphaFoldDB" id="A0A4Z2I9M2"/>
<gene>
    <name evidence="2" type="ORF">EYF80_015127</name>
</gene>
<feature type="region of interest" description="Disordered" evidence="1">
    <location>
        <begin position="20"/>
        <end position="73"/>
    </location>
</feature>
<sequence>MLDLGLQRMLFRLVLSEPAMSSAPSLPDSGAPGSSPTKPTRRRRAETSAPSLSREGSHEELPVSLPPRGCITGAERTSGAIVSARRRADLCMPVPHMVMWQAPRRLHSSEDTHSTLTPDGWPWALGRTLT</sequence>
<evidence type="ECO:0000313" key="3">
    <source>
        <dbReference type="Proteomes" id="UP000314294"/>
    </source>
</evidence>
<dbReference type="Proteomes" id="UP000314294">
    <property type="component" value="Unassembled WGS sequence"/>
</dbReference>
<comment type="caution">
    <text evidence="2">The sequence shown here is derived from an EMBL/GenBank/DDBJ whole genome shotgun (WGS) entry which is preliminary data.</text>
</comment>
<name>A0A4Z2I9M2_9TELE</name>
<keyword evidence="3" id="KW-1185">Reference proteome</keyword>
<dbReference type="EMBL" id="SRLO01000112">
    <property type="protein sequence ID" value="TNN74580.1"/>
    <property type="molecule type" value="Genomic_DNA"/>
</dbReference>
<evidence type="ECO:0000256" key="1">
    <source>
        <dbReference type="SAM" id="MobiDB-lite"/>
    </source>
</evidence>
<evidence type="ECO:0000313" key="2">
    <source>
        <dbReference type="EMBL" id="TNN74580.1"/>
    </source>
</evidence>